<keyword evidence="2" id="KW-0812">Transmembrane</keyword>
<dbReference type="EMBL" id="JAKNRW010000002">
    <property type="protein sequence ID" value="MCK1789046.1"/>
    <property type="molecule type" value="Genomic_DNA"/>
</dbReference>
<dbReference type="Proteomes" id="UP001299876">
    <property type="component" value="Unassembled WGS sequence"/>
</dbReference>
<sequence>MQRMMSSAAALVLVFAAGSAMAASFDCKKAASFAETSICQDGYLSSVDSSLGREYQKALANTGDPARLRQLQREWITERDQCTSQKCLDKTLGSRVTFLENYVNAERHAADKAEEQTRQDQRNAERHAEEIASAKRTADYNLAKEQSRLQREQEYLKQSKTAVASAAPVHPAPANLATAPQRSTAAQPLAEKPLFQRMWQTFWSGPAWKYALLIGFLISCWTVWLHHKETATIYNDYTDAAITNLLPAAGVIAALVMRWLELPGLIQVIAFTTGVLLGISYAVYATLRTNQGALNIALVIITKLTIITVFFAIIAMLVGSLFSNSGRRKGESQARTAARHRREAKQNMALIAALSVAYTTLTVWLCRSPEFTSIGDCLEFERNPAMA</sequence>
<keyword evidence="3" id="KW-0732">Signal</keyword>
<evidence type="ECO:0000313" key="5">
    <source>
        <dbReference type="Proteomes" id="UP001299876"/>
    </source>
</evidence>
<evidence type="ECO:0000256" key="3">
    <source>
        <dbReference type="SAM" id="SignalP"/>
    </source>
</evidence>
<feature type="region of interest" description="Disordered" evidence="1">
    <location>
        <begin position="108"/>
        <end position="137"/>
    </location>
</feature>
<dbReference type="Gene3D" id="1.20.1270.180">
    <property type="match status" value="1"/>
</dbReference>
<feature type="transmembrane region" description="Helical" evidence="2">
    <location>
        <begin position="207"/>
        <end position="225"/>
    </location>
</feature>
<dbReference type="PANTHER" id="PTHR37549:SF1">
    <property type="entry name" value="LIPOPROTEIN LPRI"/>
    <property type="match status" value="1"/>
</dbReference>
<organism evidence="4 5">
    <name type="scientific">Pseudomonas violetae</name>
    <dbReference type="NCBI Taxonomy" id="2915813"/>
    <lineage>
        <taxon>Bacteria</taxon>
        <taxon>Pseudomonadati</taxon>
        <taxon>Pseudomonadota</taxon>
        <taxon>Gammaproteobacteria</taxon>
        <taxon>Pseudomonadales</taxon>
        <taxon>Pseudomonadaceae</taxon>
        <taxon>Pseudomonas</taxon>
    </lineage>
</organism>
<name>A0ABT0ETI2_9PSED</name>
<reference evidence="4 5" key="1">
    <citation type="submission" date="2022-02" db="EMBL/GenBank/DDBJ databases">
        <title>Comparative genomics of the first Antarctic Pseudomonas spp. capable of biotransforming 2,4,6-Trinitrotoluene.</title>
        <authorList>
            <person name="Cabrera M.A."/>
            <person name="Marquez S.L."/>
            <person name="Perez-Donoso J.M."/>
        </authorList>
    </citation>
    <scope>NUCLEOTIDE SEQUENCE [LARGE SCALE GENOMIC DNA]</scope>
    <source>
        <strain evidence="4 5">TNT19</strain>
    </source>
</reference>
<keyword evidence="2" id="KW-0472">Membrane</keyword>
<feature type="transmembrane region" description="Helical" evidence="2">
    <location>
        <begin position="265"/>
        <end position="284"/>
    </location>
</feature>
<accession>A0ABT0ETI2</accession>
<feature type="transmembrane region" description="Helical" evidence="2">
    <location>
        <begin position="348"/>
        <end position="366"/>
    </location>
</feature>
<keyword evidence="5" id="KW-1185">Reference proteome</keyword>
<dbReference type="PANTHER" id="PTHR37549">
    <property type="entry name" value="LIPOPROTEIN LPRI"/>
    <property type="match status" value="1"/>
</dbReference>
<evidence type="ECO:0000256" key="1">
    <source>
        <dbReference type="SAM" id="MobiDB-lite"/>
    </source>
</evidence>
<comment type="caution">
    <text evidence="4">The sequence shown here is derived from an EMBL/GenBank/DDBJ whole genome shotgun (WGS) entry which is preliminary data.</text>
</comment>
<proteinExistence type="predicted"/>
<feature type="signal peptide" evidence="3">
    <location>
        <begin position="1"/>
        <end position="22"/>
    </location>
</feature>
<protein>
    <submittedName>
        <fullName evidence="4">Lysozyme inhibitor LprI family protein</fullName>
    </submittedName>
</protein>
<gene>
    <name evidence="4" type="ORF">L9059_02345</name>
</gene>
<dbReference type="InterPro" id="IPR052755">
    <property type="entry name" value="Lysozyme_Inhibitor_LprI"/>
</dbReference>
<feature type="chain" id="PRO_5047253731" evidence="3">
    <location>
        <begin position="23"/>
        <end position="387"/>
    </location>
</feature>
<evidence type="ECO:0000313" key="4">
    <source>
        <dbReference type="EMBL" id="MCK1789046.1"/>
    </source>
</evidence>
<feature type="transmembrane region" description="Helical" evidence="2">
    <location>
        <begin position="237"/>
        <end position="259"/>
    </location>
</feature>
<feature type="transmembrane region" description="Helical" evidence="2">
    <location>
        <begin position="296"/>
        <end position="322"/>
    </location>
</feature>
<evidence type="ECO:0000256" key="2">
    <source>
        <dbReference type="SAM" id="Phobius"/>
    </source>
</evidence>
<keyword evidence="2" id="KW-1133">Transmembrane helix</keyword>